<reference evidence="2 3" key="1">
    <citation type="submission" date="2020-08" db="EMBL/GenBank/DDBJ databases">
        <title>Genomic Encyclopedia of Type Strains, Phase III (KMG-III): the genomes of soil and plant-associated and newly described type strains.</title>
        <authorList>
            <person name="Whitman W."/>
        </authorList>
    </citation>
    <scope>NUCLEOTIDE SEQUENCE [LARGE SCALE GENOMIC DNA]</scope>
    <source>
        <strain evidence="2 3">CECT 5862</strain>
    </source>
</reference>
<gene>
    <name evidence="2" type="ORF">FHS18_004777</name>
</gene>
<evidence type="ECO:0000313" key="3">
    <source>
        <dbReference type="Proteomes" id="UP000570361"/>
    </source>
</evidence>
<evidence type="ECO:0000256" key="1">
    <source>
        <dbReference type="SAM" id="MobiDB-lite"/>
    </source>
</evidence>
<feature type="region of interest" description="Disordered" evidence="1">
    <location>
        <begin position="58"/>
        <end position="96"/>
    </location>
</feature>
<comment type="caution">
    <text evidence="2">The sequence shown here is derived from an EMBL/GenBank/DDBJ whole genome shotgun (WGS) entry which is preliminary data.</text>
</comment>
<dbReference type="RefSeq" id="WP_183602785.1">
    <property type="nucleotide sequence ID" value="NZ_JACHXK010000013.1"/>
</dbReference>
<feature type="compositionally biased region" description="Basic and acidic residues" evidence="1">
    <location>
        <begin position="58"/>
        <end position="78"/>
    </location>
</feature>
<keyword evidence="3" id="KW-1185">Reference proteome</keyword>
<sequence length="96" mass="10909">MSDKKRHFEMQPMSGEHVEVEGVYKDEWGREQKLQRGDTFPPNAMLGTTEWELVELDFGNHHEGKTDSRLVPKSDDQGSKNANLSGPRTHLDSGDK</sequence>
<evidence type="ECO:0000313" key="2">
    <source>
        <dbReference type="EMBL" id="MBB3112676.1"/>
    </source>
</evidence>
<accession>A0A7W5FPR7</accession>
<dbReference type="Proteomes" id="UP000570361">
    <property type="component" value="Unassembled WGS sequence"/>
</dbReference>
<name>A0A7W5FPR7_9BACL</name>
<protein>
    <submittedName>
        <fullName evidence="2">Uncharacterized protein</fullName>
    </submittedName>
</protein>
<dbReference type="AlphaFoldDB" id="A0A7W5FPR7"/>
<proteinExistence type="predicted"/>
<dbReference type="EMBL" id="JACHXK010000013">
    <property type="protein sequence ID" value="MBB3112676.1"/>
    <property type="molecule type" value="Genomic_DNA"/>
</dbReference>
<organism evidence="2 3">
    <name type="scientific">Paenibacillus phyllosphaerae</name>
    <dbReference type="NCBI Taxonomy" id="274593"/>
    <lineage>
        <taxon>Bacteria</taxon>
        <taxon>Bacillati</taxon>
        <taxon>Bacillota</taxon>
        <taxon>Bacilli</taxon>
        <taxon>Bacillales</taxon>
        <taxon>Paenibacillaceae</taxon>
        <taxon>Paenibacillus</taxon>
    </lineage>
</organism>